<evidence type="ECO:0000259" key="2">
    <source>
        <dbReference type="PROSITE" id="PS50158"/>
    </source>
</evidence>
<name>A0A6A6Y275_9PEZI</name>
<organism evidence="3">
    <name type="scientific">Mytilinidion resinicola</name>
    <dbReference type="NCBI Taxonomy" id="574789"/>
    <lineage>
        <taxon>Eukaryota</taxon>
        <taxon>Fungi</taxon>
        <taxon>Dikarya</taxon>
        <taxon>Ascomycota</taxon>
        <taxon>Pezizomycotina</taxon>
        <taxon>Dothideomycetes</taxon>
        <taxon>Pleosporomycetidae</taxon>
        <taxon>Mytilinidiales</taxon>
        <taxon>Mytilinidiaceae</taxon>
        <taxon>Mytilinidion</taxon>
    </lineage>
</organism>
<keyword evidence="4" id="KW-1185">Reference proteome</keyword>
<evidence type="ECO:0000313" key="3">
    <source>
        <dbReference type="EMBL" id="KAF2802658.1"/>
    </source>
</evidence>
<feature type="non-terminal residue" evidence="3">
    <location>
        <position position="1"/>
    </location>
</feature>
<gene>
    <name evidence="3 5" type="ORF">BDZ99DRAFT_337225</name>
</gene>
<evidence type="ECO:0000313" key="5">
    <source>
        <dbReference type="RefSeq" id="XP_033569622.1"/>
    </source>
</evidence>
<keyword evidence="1" id="KW-0479">Metal-binding</keyword>
<dbReference type="PROSITE" id="PS50158">
    <property type="entry name" value="ZF_CCHC"/>
    <property type="match status" value="1"/>
</dbReference>
<dbReference type="GeneID" id="54455204"/>
<dbReference type="GO" id="GO:0008270">
    <property type="term" value="F:zinc ion binding"/>
    <property type="evidence" value="ECO:0007669"/>
    <property type="project" value="UniProtKB-KW"/>
</dbReference>
<reference evidence="5" key="2">
    <citation type="submission" date="2020-04" db="EMBL/GenBank/DDBJ databases">
        <authorList>
            <consortium name="NCBI Genome Project"/>
        </authorList>
    </citation>
    <scope>NUCLEOTIDE SEQUENCE</scope>
    <source>
        <strain evidence="5">CBS 304.34</strain>
    </source>
</reference>
<dbReference type="AlphaFoldDB" id="A0A6A6Y275"/>
<dbReference type="GO" id="GO:0003676">
    <property type="term" value="F:nucleic acid binding"/>
    <property type="evidence" value="ECO:0007669"/>
    <property type="project" value="InterPro"/>
</dbReference>
<evidence type="ECO:0000256" key="1">
    <source>
        <dbReference type="PROSITE-ProRule" id="PRU00047"/>
    </source>
</evidence>
<reference evidence="3 5" key="1">
    <citation type="journal article" date="2020" name="Stud. Mycol.">
        <title>101 Dothideomycetes genomes: a test case for predicting lifestyles and emergence of pathogens.</title>
        <authorList>
            <person name="Haridas S."/>
            <person name="Albert R."/>
            <person name="Binder M."/>
            <person name="Bloem J."/>
            <person name="Labutti K."/>
            <person name="Salamov A."/>
            <person name="Andreopoulos B."/>
            <person name="Baker S."/>
            <person name="Barry K."/>
            <person name="Bills G."/>
            <person name="Bluhm B."/>
            <person name="Cannon C."/>
            <person name="Castanera R."/>
            <person name="Culley D."/>
            <person name="Daum C."/>
            <person name="Ezra D."/>
            <person name="Gonzalez J."/>
            <person name="Henrissat B."/>
            <person name="Kuo A."/>
            <person name="Liang C."/>
            <person name="Lipzen A."/>
            <person name="Lutzoni F."/>
            <person name="Magnuson J."/>
            <person name="Mondo S."/>
            <person name="Nolan M."/>
            <person name="Ohm R."/>
            <person name="Pangilinan J."/>
            <person name="Park H.-J."/>
            <person name="Ramirez L."/>
            <person name="Alfaro M."/>
            <person name="Sun H."/>
            <person name="Tritt A."/>
            <person name="Yoshinaga Y."/>
            <person name="Zwiers L.-H."/>
            <person name="Turgeon B."/>
            <person name="Goodwin S."/>
            <person name="Spatafora J."/>
            <person name="Crous P."/>
            <person name="Grigoriev I."/>
        </authorList>
    </citation>
    <scope>NUCLEOTIDE SEQUENCE</scope>
    <source>
        <strain evidence="3 5">CBS 304.34</strain>
    </source>
</reference>
<accession>A0A6A6Y275</accession>
<dbReference type="EMBL" id="MU003722">
    <property type="protein sequence ID" value="KAF2802658.1"/>
    <property type="molecule type" value="Genomic_DNA"/>
</dbReference>
<protein>
    <recommendedName>
        <fullName evidence="2">CCHC-type domain-containing protein</fullName>
    </recommendedName>
</protein>
<keyword evidence="1" id="KW-0863">Zinc-finger</keyword>
<feature type="domain" description="CCHC-type" evidence="2">
    <location>
        <begin position="39"/>
        <end position="54"/>
    </location>
</feature>
<proteinExistence type="predicted"/>
<feature type="non-terminal residue" evidence="3">
    <location>
        <position position="93"/>
    </location>
</feature>
<dbReference type="OrthoDB" id="3933142at2759"/>
<dbReference type="Proteomes" id="UP000504636">
    <property type="component" value="Unplaced"/>
</dbReference>
<dbReference type="InterPro" id="IPR001878">
    <property type="entry name" value="Znf_CCHC"/>
</dbReference>
<evidence type="ECO:0000313" key="4">
    <source>
        <dbReference type="Proteomes" id="UP000504636"/>
    </source>
</evidence>
<reference evidence="5" key="3">
    <citation type="submission" date="2025-04" db="UniProtKB">
        <authorList>
            <consortium name="RefSeq"/>
        </authorList>
    </citation>
    <scope>IDENTIFICATION</scope>
    <source>
        <strain evidence="5">CBS 304.34</strain>
    </source>
</reference>
<sequence length="93" mass="10232">ILSINTACTANRLIERGIVIGGILHTVERYEAACRATQCYKCQSYGHISTHCRRDPRCGACAGSHDTRDCESEARKCANCKMEHPAWSANCSV</sequence>
<keyword evidence="1" id="KW-0862">Zinc</keyword>
<dbReference type="RefSeq" id="XP_033569622.1">
    <property type="nucleotide sequence ID" value="XM_033714311.1"/>
</dbReference>